<dbReference type="RefSeq" id="WP_189894702.1">
    <property type="nucleotide sequence ID" value="NZ_BMVN01000070.1"/>
</dbReference>
<evidence type="ECO:0000313" key="2">
    <source>
        <dbReference type="Proteomes" id="UP000653644"/>
    </source>
</evidence>
<keyword evidence="2" id="KW-1185">Reference proteome</keyword>
<organism evidence="1 2">
    <name type="scientific">Streptomyces canarius</name>
    <dbReference type="NCBI Taxonomy" id="285453"/>
    <lineage>
        <taxon>Bacteria</taxon>
        <taxon>Bacillati</taxon>
        <taxon>Actinomycetota</taxon>
        <taxon>Actinomycetes</taxon>
        <taxon>Kitasatosporales</taxon>
        <taxon>Streptomycetaceae</taxon>
        <taxon>Streptomyces</taxon>
    </lineage>
</organism>
<evidence type="ECO:0000313" key="1">
    <source>
        <dbReference type="EMBL" id="GHA69618.1"/>
    </source>
</evidence>
<dbReference type="Proteomes" id="UP000653644">
    <property type="component" value="Unassembled WGS sequence"/>
</dbReference>
<reference evidence="2" key="1">
    <citation type="journal article" date="2019" name="Int. J. Syst. Evol. Microbiol.">
        <title>The Global Catalogue of Microorganisms (GCM) 10K type strain sequencing project: providing services to taxonomists for standard genome sequencing and annotation.</title>
        <authorList>
            <consortium name="The Broad Institute Genomics Platform"/>
            <consortium name="The Broad Institute Genome Sequencing Center for Infectious Disease"/>
            <person name="Wu L."/>
            <person name="Ma J."/>
        </authorList>
    </citation>
    <scope>NUCLEOTIDE SEQUENCE [LARGE SCALE GENOMIC DNA]</scope>
    <source>
        <strain evidence="2">JCM 4733</strain>
    </source>
</reference>
<proteinExistence type="predicted"/>
<accession>A0ABQ3DB59</accession>
<protein>
    <submittedName>
        <fullName evidence="1">Uncharacterized protein</fullName>
    </submittedName>
</protein>
<dbReference type="EMBL" id="BMVN01000070">
    <property type="protein sequence ID" value="GHA69618.1"/>
    <property type="molecule type" value="Genomic_DNA"/>
</dbReference>
<sequence>MPATAVAGISRIRHPGPEVFTNMGDRSLITRGPLCRKKGTAMRVALLLECMQ</sequence>
<name>A0ABQ3DB59_9ACTN</name>
<gene>
    <name evidence="1" type="ORF">GCM10010345_86410</name>
</gene>
<comment type="caution">
    <text evidence="1">The sequence shown here is derived from an EMBL/GenBank/DDBJ whole genome shotgun (WGS) entry which is preliminary data.</text>
</comment>